<name>A0A1G8QU52_ANEMI</name>
<proteinExistence type="predicted"/>
<dbReference type="RefSeq" id="WP_255322297.1">
    <property type="nucleotide sequence ID" value="NZ_BJOA01000206.1"/>
</dbReference>
<accession>A0A1G8QU52</accession>
<dbReference type="AlphaFoldDB" id="A0A1G8QU52"/>
<gene>
    <name evidence="1" type="ORF">SAMN04487909_111141</name>
</gene>
<protein>
    <submittedName>
        <fullName evidence="1">Uncharacterized protein</fullName>
    </submittedName>
</protein>
<evidence type="ECO:0000313" key="1">
    <source>
        <dbReference type="EMBL" id="SDJ08289.1"/>
    </source>
</evidence>
<dbReference type="GeneID" id="87589723"/>
<sequence>MKLDEYVKQKRQDAGLPESEKIQVWLELEPAFLFCLKEEGESHD</sequence>
<evidence type="ECO:0000313" key="2">
    <source>
        <dbReference type="Proteomes" id="UP000182836"/>
    </source>
</evidence>
<reference evidence="1 2" key="1">
    <citation type="submission" date="2016-10" db="EMBL/GenBank/DDBJ databases">
        <authorList>
            <person name="de Groot N.N."/>
        </authorList>
    </citation>
    <scope>NUCLEOTIDE SEQUENCE [LARGE SCALE GENOMIC DNA]</scope>
    <source>
        <strain evidence="1 2">DSM 2895</strain>
    </source>
</reference>
<dbReference type="Proteomes" id="UP000182836">
    <property type="component" value="Unassembled WGS sequence"/>
</dbReference>
<dbReference type="EMBL" id="FNED01000011">
    <property type="protein sequence ID" value="SDJ08289.1"/>
    <property type="molecule type" value="Genomic_DNA"/>
</dbReference>
<organism evidence="1 2">
    <name type="scientific">Aneurinibacillus migulanus</name>
    <name type="common">Bacillus migulanus</name>
    <dbReference type="NCBI Taxonomy" id="47500"/>
    <lineage>
        <taxon>Bacteria</taxon>
        <taxon>Bacillati</taxon>
        <taxon>Bacillota</taxon>
        <taxon>Bacilli</taxon>
        <taxon>Bacillales</taxon>
        <taxon>Paenibacillaceae</taxon>
        <taxon>Aneurinibacillus group</taxon>
        <taxon>Aneurinibacillus</taxon>
    </lineage>
</organism>